<keyword evidence="3" id="KW-1185">Reference proteome</keyword>
<sequence length="185" mass="20267">MTRLFSSKVSVAQYPLHPNMMLQNQQMTGYKTGFNHHLDLAACDMSILAEAEISILLRFFSVSSGYIFRGHAVCVYVAYQELHRRSPRQNTQELAEQAESVSSSGPRESEGGLPRCTSLGLNPAITRNAADSSASFFRQTDCGCAIPCPPNLASFKSGNPESAPGCGEGNSLCNVMFRMMLHVYF</sequence>
<dbReference type="EMBL" id="JAWDGP010002459">
    <property type="protein sequence ID" value="KAK3783058.1"/>
    <property type="molecule type" value="Genomic_DNA"/>
</dbReference>
<proteinExistence type="predicted"/>
<comment type="caution">
    <text evidence="2">The sequence shown here is derived from an EMBL/GenBank/DDBJ whole genome shotgun (WGS) entry which is preliminary data.</text>
</comment>
<accession>A0AAE1DVH1</accession>
<reference evidence="2" key="1">
    <citation type="journal article" date="2023" name="G3 (Bethesda)">
        <title>A reference genome for the long-term kleptoplast-retaining sea slug Elysia crispata morphotype clarki.</title>
        <authorList>
            <person name="Eastman K.E."/>
            <person name="Pendleton A.L."/>
            <person name="Shaikh M.A."/>
            <person name="Suttiyut T."/>
            <person name="Ogas R."/>
            <person name="Tomko P."/>
            <person name="Gavelis G."/>
            <person name="Widhalm J.R."/>
            <person name="Wisecaver J.H."/>
        </authorList>
    </citation>
    <scope>NUCLEOTIDE SEQUENCE</scope>
    <source>
        <strain evidence="2">ECLA1</strain>
    </source>
</reference>
<organism evidence="2 3">
    <name type="scientific">Elysia crispata</name>
    <name type="common">lettuce slug</name>
    <dbReference type="NCBI Taxonomy" id="231223"/>
    <lineage>
        <taxon>Eukaryota</taxon>
        <taxon>Metazoa</taxon>
        <taxon>Spiralia</taxon>
        <taxon>Lophotrochozoa</taxon>
        <taxon>Mollusca</taxon>
        <taxon>Gastropoda</taxon>
        <taxon>Heterobranchia</taxon>
        <taxon>Euthyneura</taxon>
        <taxon>Panpulmonata</taxon>
        <taxon>Sacoglossa</taxon>
        <taxon>Placobranchoidea</taxon>
        <taxon>Plakobranchidae</taxon>
        <taxon>Elysia</taxon>
    </lineage>
</organism>
<feature type="region of interest" description="Disordered" evidence="1">
    <location>
        <begin position="88"/>
        <end position="117"/>
    </location>
</feature>
<dbReference type="Proteomes" id="UP001283361">
    <property type="component" value="Unassembled WGS sequence"/>
</dbReference>
<feature type="compositionally biased region" description="Polar residues" evidence="1">
    <location>
        <begin position="88"/>
        <end position="106"/>
    </location>
</feature>
<evidence type="ECO:0000313" key="2">
    <source>
        <dbReference type="EMBL" id="KAK3783058.1"/>
    </source>
</evidence>
<name>A0AAE1DVH1_9GAST</name>
<protein>
    <submittedName>
        <fullName evidence="2">Uncharacterized protein</fullName>
    </submittedName>
</protein>
<dbReference type="AlphaFoldDB" id="A0AAE1DVH1"/>
<evidence type="ECO:0000313" key="3">
    <source>
        <dbReference type="Proteomes" id="UP001283361"/>
    </source>
</evidence>
<evidence type="ECO:0000256" key="1">
    <source>
        <dbReference type="SAM" id="MobiDB-lite"/>
    </source>
</evidence>
<gene>
    <name evidence="2" type="ORF">RRG08_018890</name>
</gene>